<name>A0A6G9AIV7_9BACT</name>
<keyword evidence="2" id="KW-1185">Reference proteome</keyword>
<dbReference type="AlphaFoldDB" id="A0A6G9AIV7"/>
<protein>
    <submittedName>
        <fullName evidence="1">Uncharacterized protein</fullName>
    </submittedName>
</protein>
<reference evidence="1 2" key="1">
    <citation type="submission" date="2020-03" db="EMBL/GenBank/DDBJ databases">
        <authorList>
            <person name="Kim M.K."/>
        </authorList>
    </citation>
    <scope>NUCLEOTIDE SEQUENCE [LARGE SCALE GENOMIC DNA]</scope>
    <source>
        <strain evidence="1 2">BT328</strain>
    </source>
</reference>
<gene>
    <name evidence="1" type="ORF">G8759_05950</name>
</gene>
<dbReference type="RefSeq" id="WP_167206114.1">
    <property type="nucleotide sequence ID" value="NZ_CP050063.1"/>
</dbReference>
<sequence length="56" mass="6129">MKKQFAIKAVQVSKAITLSAAKKESSKLLWLFEDSVCCGSFTPTFQGLTPKTSFSL</sequence>
<proteinExistence type="predicted"/>
<evidence type="ECO:0000313" key="2">
    <source>
        <dbReference type="Proteomes" id="UP000501802"/>
    </source>
</evidence>
<evidence type="ECO:0000313" key="1">
    <source>
        <dbReference type="EMBL" id="QIP12205.1"/>
    </source>
</evidence>
<dbReference type="Proteomes" id="UP000501802">
    <property type="component" value="Chromosome"/>
</dbReference>
<accession>A0A6G9AIV7</accession>
<organism evidence="1 2">
    <name type="scientific">Spirosoma aureum</name>
    <dbReference type="NCBI Taxonomy" id="2692134"/>
    <lineage>
        <taxon>Bacteria</taxon>
        <taxon>Pseudomonadati</taxon>
        <taxon>Bacteroidota</taxon>
        <taxon>Cytophagia</taxon>
        <taxon>Cytophagales</taxon>
        <taxon>Cytophagaceae</taxon>
        <taxon>Spirosoma</taxon>
    </lineage>
</organism>
<dbReference type="KEGG" id="spib:G8759_05950"/>
<dbReference type="EMBL" id="CP050063">
    <property type="protein sequence ID" value="QIP12205.1"/>
    <property type="molecule type" value="Genomic_DNA"/>
</dbReference>